<keyword evidence="2" id="KW-0812">Transmembrane</keyword>
<evidence type="ECO:0000313" key="3">
    <source>
        <dbReference type="EMBL" id="KAK0437117.1"/>
    </source>
</evidence>
<feature type="region of interest" description="Disordered" evidence="1">
    <location>
        <begin position="296"/>
        <end position="386"/>
    </location>
</feature>
<gene>
    <name evidence="3" type="ORF">EV420DRAFT_1487239</name>
</gene>
<feature type="region of interest" description="Disordered" evidence="1">
    <location>
        <begin position="257"/>
        <end position="281"/>
    </location>
</feature>
<feature type="transmembrane region" description="Helical" evidence="2">
    <location>
        <begin position="12"/>
        <end position="31"/>
    </location>
</feature>
<dbReference type="RefSeq" id="XP_060322483.1">
    <property type="nucleotide sequence ID" value="XM_060470497.1"/>
</dbReference>
<proteinExistence type="predicted"/>
<sequence>MSSTSSNTFNVFAGFLTAILILVFCFLYGYLRYNTSASRDENVRTDIPVERGEEDMEGEVRVGGVEEQDDADRREQRVLTDGILWASVDPSDEEYRIAETRVDPSTGGTIVGPGTHPHFTCLYISTSSREETFMAYHGFPLCAPDPDEVPEPEEFDAYQHDWALMDAWHQANRLPPLKDRKIPEFDLQYPDSPTIPSFPDLSLTTGRSNAMTRGEDMRPDPQDTSSSDPYDSWSAAETYAASFKPLLRTEEGIRRLQNPSYPMSGGPLENTEKSQNWPTSSSIDLSIQSGTYYTEGSRTLPGGYEIGTGPSLEGEVPTYQRDKNSPYYHDPKTSPSISGLEILRPPAGTTSFHGSMPISPTSATGSRGPIPKNLHPTPDQPPNPAMTKAVTEMDWEELLEWQEGSLANEGS</sequence>
<evidence type="ECO:0000256" key="1">
    <source>
        <dbReference type="SAM" id="MobiDB-lite"/>
    </source>
</evidence>
<dbReference type="AlphaFoldDB" id="A0AA39MK05"/>
<name>A0AA39MK05_ARMTA</name>
<feature type="compositionally biased region" description="Basic and acidic residues" evidence="1">
    <location>
        <begin position="320"/>
        <end position="332"/>
    </location>
</feature>
<feature type="compositionally biased region" description="Polar residues" evidence="1">
    <location>
        <begin position="348"/>
        <end position="365"/>
    </location>
</feature>
<keyword evidence="2" id="KW-0472">Membrane</keyword>
<dbReference type="GeneID" id="85354045"/>
<keyword evidence="4" id="KW-1185">Reference proteome</keyword>
<evidence type="ECO:0000256" key="2">
    <source>
        <dbReference type="SAM" id="Phobius"/>
    </source>
</evidence>
<dbReference type="Proteomes" id="UP001175211">
    <property type="component" value="Unassembled WGS sequence"/>
</dbReference>
<dbReference type="EMBL" id="JAUEPS010000116">
    <property type="protein sequence ID" value="KAK0437117.1"/>
    <property type="molecule type" value="Genomic_DNA"/>
</dbReference>
<accession>A0AA39MK05</accession>
<feature type="region of interest" description="Disordered" evidence="1">
    <location>
        <begin position="188"/>
        <end position="232"/>
    </location>
</feature>
<protein>
    <submittedName>
        <fullName evidence="3">Uncharacterized protein</fullName>
    </submittedName>
</protein>
<comment type="caution">
    <text evidence="3">The sequence shown here is derived from an EMBL/GenBank/DDBJ whole genome shotgun (WGS) entry which is preliminary data.</text>
</comment>
<keyword evidence="2" id="KW-1133">Transmembrane helix</keyword>
<evidence type="ECO:0000313" key="4">
    <source>
        <dbReference type="Proteomes" id="UP001175211"/>
    </source>
</evidence>
<reference evidence="3" key="1">
    <citation type="submission" date="2023-06" db="EMBL/GenBank/DDBJ databases">
        <authorList>
            <consortium name="Lawrence Berkeley National Laboratory"/>
            <person name="Ahrendt S."/>
            <person name="Sahu N."/>
            <person name="Indic B."/>
            <person name="Wong-Bajracharya J."/>
            <person name="Merenyi Z."/>
            <person name="Ke H.-M."/>
            <person name="Monk M."/>
            <person name="Kocsube S."/>
            <person name="Drula E."/>
            <person name="Lipzen A."/>
            <person name="Balint B."/>
            <person name="Henrissat B."/>
            <person name="Andreopoulos B."/>
            <person name="Martin F.M."/>
            <person name="Harder C.B."/>
            <person name="Rigling D."/>
            <person name="Ford K.L."/>
            <person name="Foster G.D."/>
            <person name="Pangilinan J."/>
            <person name="Papanicolaou A."/>
            <person name="Barry K."/>
            <person name="LaButti K."/>
            <person name="Viragh M."/>
            <person name="Koriabine M."/>
            <person name="Yan M."/>
            <person name="Riley R."/>
            <person name="Champramary S."/>
            <person name="Plett K.L."/>
            <person name="Tsai I.J."/>
            <person name="Slot J."/>
            <person name="Sipos G."/>
            <person name="Plett J."/>
            <person name="Nagy L.G."/>
            <person name="Grigoriev I.V."/>
        </authorList>
    </citation>
    <scope>NUCLEOTIDE SEQUENCE</scope>
    <source>
        <strain evidence="3">CCBAS 213</strain>
    </source>
</reference>
<feature type="compositionally biased region" description="Polar residues" evidence="1">
    <location>
        <begin position="202"/>
        <end position="211"/>
    </location>
</feature>
<organism evidence="3 4">
    <name type="scientific">Armillaria tabescens</name>
    <name type="common">Ringless honey mushroom</name>
    <name type="synonym">Agaricus tabescens</name>
    <dbReference type="NCBI Taxonomy" id="1929756"/>
    <lineage>
        <taxon>Eukaryota</taxon>
        <taxon>Fungi</taxon>
        <taxon>Dikarya</taxon>
        <taxon>Basidiomycota</taxon>
        <taxon>Agaricomycotina</taxon>
        <taxon>Agaricomycetes</taxon>
        <taxon>Agaricomycetidae</taxon>
        <taxon>Agaricales</taxon>
        <taxon>Marasmiineae</taxon>
        <taxon>Physalacriaceae</taxon>
        <taxon>Desarmillaria</taxon>
    </lineage>
</organism>